<dbReference type="AlphaFoldDB" id="A0A6M0CJB7"/>
<keyword evidence="2" id="KW-1185">Reference proteome</keyword>
<evidence type="ECO:0000313" key="1">
    <source>
        <dbReference type="EMBL" id="NER16029.1"/>
    </source>
</evidence>
<evidence type="ECO:0000313" key="2">
    <source>
        <dbReference type="Proteomes" id="UP000474296"/>
    </source>
</evidence>
<dbReference type="Proteomes" id="UP000474296">
    <property type="component" value="Unassembled WGS sequence"/>
</dbReference>
<dbReference type="RefSeq" id="WP_164029287.1">
    <property type="nucleotide sequence ID" value="NZ_JAABOQ010000001.1"/>
</dbReference>
<comment type="caution">
    <text evidence="1">The sequence shown here is derived from an EMBL/GenBank/DDBJ whole genome shotgun (WGS) entry which is preliminary data.</text>
</comment>
<dbReference type="EMBL" id="JAABOQ010000001">
    <property type="protein sequence ID" value="NER16029.1"/>
    <property type="molecule type" value="Genomic_DNA"/>
</dbReference>
<gene>
    <name evidence="1" type="ORF">GWK10_02345</name>
</gene>
<name>A0A6M0CJB7_9FLAO</name>
<organism evidence="1 2">
    <name type="scientific">Spongiivirga citrea</name>
    <dbReference type="NCBI Taxonomy" id="1481457"/>
    <lineage>
        <taxon>Bacteria</taxon>
        <taxon>Pseudomonadati</taxon>
        <taxon>Bacteroidota</taxon>
        <taxon>Flavobacteriia</taxon>
        <taxon>Flavobacteriales</taxon>
        <taxon>Flavobacteriaceae</taxon>
        <taxon>Spongiivirga</taxon>
    </lineage>
</organism>
<proteinExistence type="predicted"/>
<accession>A0A6M0CJB7</accession>
<reference evidence="1 2" key="1">
    <citation type="submission" date="2020-01" db="EMBL/GenBank/DDBJ databases">
        <title>Spongiivirga citrea KCTC 32990T.</title>
        <authorList>
            <person name="Wang G."/>
        </authorList>
    </citation>
    <scope>NUCLEOTIDE SEQUENCE [LARGE SCALE GENOMIC DNA]</scope>
    <source>
        <strain evidence="1 2">KCTC 32990</strain>
    </source>
</reference>
<sequence length="193" mass="21486">MPKGTKLNMNVRHGEVKMANVLRNIKADLSHSSLLAEVIDGDQTEIKCSYAPVIIDNWNGGRLNVNYIKDVQLKNVKELNLLAKSSDVVIDEVMTNVFLSSRGGSLSIDKVNPKFKSVLVSLQNTDAVIVLPSTTYDFKYQGERSRIDHPESLKVTEKKSWDTIYLLGQNGTTSSTKLVDVNAKYSNVTLKKQ</sequence>
<protein>
    <submittedName>
        <fullName evidence="1">Uncharacterized protein</fullName>
    </submittedName>
</protein>